<name>A0AA36DIW4_9BILA</name>
<keyword evidence="7" id="KW-0999">Mitochondrion inner membrane</keyword>
<evidence type="ECO:0000256" key="3">
    <source>
        <dbReference type="ARBA" id="ARBA00005923"/>
    </source>
</evidence>
<evidence type="ECO:0008006" key="16">
    <source>
        <dbReference type="Google" id="ProtNLM"/>
    </source>
</evidence>
<feature type="compositionally biased region" description="Basic and acidic residues" evidence="12">
    <location>
        <begin position="49"/>
        <end position="63"/>
    </location>
</feature>
<feature type="non-terminal residue" evidence="14">
    <location>
        <position position="1"/>
    </location>
</feature>
<evidence type="ECO:0000256" key="5">
    <source>
        <dbReference type="ARBA" id="ARBA00022448"/>
    </source>
</evidence>
<evidence type="ECO:0000256" key="11">
    <source>
        <dbReference type="ARBA" id="ARBA00023136"/>
    </source>
</evidence>
<keyword evidence="6" id="KW-0679">Respiratory chain</keyword>
<keyword evidence="8" id="KW-0809">Transit peptide</keyword>
<dbReference type="Pfam" id="PF14813">
    <property type="entry name" value="NADH_B2"/>
    <property type="match status" value="1"/>
</dbReference>
<keyword evidence="15" id="KW-1185">Reference proteome</keyword>
<comment type="subunit">
    <text evidence="4">Complex I is composed of 45 different subunits.</text>
</comment>
<keyword evidence="5" id="KW-0813">Transport</keyword>
<evidence type="ECO:0000313" key="15">
    <source>
        <dbReference type="Proteomes" id="UP001177023"/>
    </source>
</evidence>
<accession>A0AA36DIW4</accession>
<organism evidence="14 15">
    <name type="scientific">Mesorhabditis spiculigera</name>
    <dbReference type="NCBI Taxonomy" id="96644"/>
    <lineage>
        <taxon>Eukaryota</taxon>
        <taxon>Metazoa</taxon>
        <taxon>Ecdysozoa</taxon>
        <taxon>Nematoda</taxon>
        <taxon>Chromadorea</taxon>
        <taxon>Rhabditida</taxon>
        <taxon>Rhabditina</taxon>
        <taxon>Rhabditomorpha</taxon>
        <taxon>Rhabditoidea</taxon>
        <taxon>Rhabditidae</taxon>
        <taxon>Mesorhabditinae</taxon>
        <taxon>Mesorhabditis</taxon>
    </lineage>
</organism>
<gene>
    <name evidence="14" type="ORF">MSPICULIGERA_LOCUS24915</name>
</gene>
<dbReference type="PANTHER" id="PTHR15223:SF1">
    <property type="entry name" value="NADH DEHYDROGENASE [UBIQUINONE] 1 BETA SUBCOMPLEX SUBUNIT 2, MITOCHONDRIAL"/>
    <property type="match status" value="1"/>
</dbReference>
<evidence type="ECO:0000256" key="1">
    <source>
        <dbReference type="ARBA" id="ARBA00003195"/>
    </source>
</evidence>
<evidence type="ECO:0000256" key="8">
    <source>
        <dbReference type="ARBA" id="ARBA00022946"/>
    </source>
</evidence>
<evidence type="ECO:0000256" key="12">
    <source>
        <dbReference type="SAM" id="MobiDB-lite"/>
    </source>
</evidence>
<protein>
    <recommendedName>
        <fullName evidence="16">NADH dehydrogenase [ubiquinone] 1 beta subcomplex subunit 2, mitochondrial</fullName>
    </recommendedName>
</protein>
<reference evidence="14" key="1">
    <citation type="submission" date="2023-06" db="EMBL/GenBank/DDBJ databases">
        <authorList>
            <person name="Delattre M."/>
        </authorList>
    </citation>
    <scope>NUCLEOTIDE SEQUENCE</scope>
    <source>
        <strain evidence="14">AF72</strain>
    </source>
</reference>
<comment type="similarity">
    <text evidence="3">Belongs to the complex I NDUFB2 subunit family.</text>
</comment>
<dbReference type="Proteomes" id="UP001177023">
    <property type="component" value="Unassembled WGS sequence"/>
</dbReference>
<evidence type="ECO:0000256" key="13">
    <source>
        <dbReference type="SAM" id="Phobius"/>
    </source>
</evidence>
<comment type="function">
    <text evidence="1">Accessory subunit of the mitochondrial membrane respiratory chain NADH dehydrogenase (Complex I), that is believed not to be involved in catalysis. Complex I functions in the transfer of electrons from NADH to the respiratory chain. The immediate electron acceptor for the enzyme is believed to be ubiquinone.</text>
</comment>
<sequence length="157" mass="17879">MLVPLRTAALMSRLVRARMGAAHLGPIRTRMAFGEDARGPEIPVGAKLGHPEDPETHTYDGDYRGSPSKGDSLLPDYWYRRPSMGRTYIDRVITTLISAAMWFWFTYHMYYHSGHLFGHWYMPYLHEFSDAELGIPADSAADPEYWGNHGKPAGTYR</sequence>
<dbReference type="AlphaFoldDB" id="A0AA36DIW4"/>
<comment type="subcellular location">
    <subcellularLocation>
        <location evidence="2">Mitochondrion inner membrane</location>
        <topology evidence="2">Peripheral membrane protein</topology>
        <orientation evidence="2">Matrix side</orientation>
    </subcellularLocation>
</comment>
<dbReference type="GO" id="GO:0032981">
    <property type="term" value="P:mitochondrial respiratory chain complex I assembly"/>
    <property type="evidence" value="ECO:0007669"/>
    <property type="project" value="TreeGrafter"/>
</dbReference>
<keyword evidence="9" id="KW-0249">Electron transport</keyword>
<evidence type="ECO:0000256" key="4">
    <source>
        <dbReference type="ARBA" id="ARBA00011533"/>
    </source>
</evidence>
<proteinExistence type="inferred from homology"/>
<evidence type="ECO:0000256" key="10">
    <source>
        <dbReference type="ARBA" id="ARBA00023128"/>
    </source>
</evidence>
<dbReference type="InterPro" id="IPR026627">
    <property type="entry name" value="NDUFB2_animal"/>
</dbReference>
<keyword evidence="10" id="KW-0496">Mitochondrion</keyword>
<comment type="caution">
    <text evidence="14">The sequence shown here is derived from an EMBL/GenBank/DDBJ whole genome shotgun (WGS) entry which is preliminary data.</text>
</comment>
<feature type="region of interest" description="Disordered" evidence="12">
    <location>
        <begin position="43"/>
        <end position="68"/>
    </location>
</feature>
<keyword evidence="13" id="KW-1133">Transmembrane helix</keyword>
<keyword evidence="13" id="KW-0812">Transmembrane</keyword>
<dbReference type="GO" id="GO:0045271">
    <property type="term" value="C:respiratory chain complex I"/>
    <property type="evidence" value="ECO:0007669"/>
    <property type="project" value="InterPro"/>
</dbReference>
<feature type="transmembrane region" description="Helical" evidence="13">
    <location>
        <begin position="88"/>
        <end position="107"/>
    </location>
</feature>
<evidence type="ECO:0000256" key="2">
    <source>
        <dbReference type="ARBA" id="ARBA00004443"/>
    </source>
</evidence>
<dbReference type="EMBL" id="CATQJA010002709">
    <property type="protein sequence ID" value="CAJ0586934.1"/>
    <property type="molecule type" value="Genomic_DNA"/>
</dbReference>
<evidence type="ECO:0000256" key="6">
    <source>
        <dbReference type="ARBA" id="ARBA00022660"/>
    </source>
</evidence>
<dbReference type="PANTHER" id="PTHR15223">
    <property type="entry name" value="NADH-UBIQUINONE OXIDOREDUCTASE AGGG SUBUNIT"/>
    <property type="match status" value="1"/>
</dbReference>
<dbReference type="GO" id="GO:0005743">
    <property type="term" value="C:mitochondrial inner membrane"/>
    <property type="evidence" value="ECO:0007669"/>
    <property type="project" value="UniProtKB-SubCell"/>
</dbReference>
<evidence type="ECO:0000256" key="7">
    <source>
        <dbReference type="ARBA" id="ARBA00022792"/>
    </source>
</evidence>
<keyword evidence="11 13" id="KW-0472">Membrane</keyword>
<evidence type="ECO:0000313" key="14">
    <source>
        <dbReference type="EMBL" id="CAJ0586934.1"/>
    </source>
</evidence>
<evidence type="ECO:0000256" key="9">
    <source>
        <dbReference type="ARBA" id="ARBA00022982"/>
    </source>
</evidence>